<accession>A0A7W6A674</accession>
<dbReference type="Proteomes" id="UP000538670">
    <property type="component" value="Unassembled WGS sequence"/>
</dbReference>
<organism evidence="1 2">
    <name type="scientific">Sphingomonas pseudosanguinis</name>
    <dbReference type="NCBI Taxonomy" id="413712"/>
    <lineage>
        <taxon>Bacteria</taxon>
        <taxon>Pseudomonadati</taxon>
        <taxon>Pseudomonadota</taxon>
        <taxon>Alphaproteobacteria</taxon>
        <taxon>Sphingomonadales</taxon>
        <taxon>Sphingomonadaceae</taxon>
        <taxon>Sphingomonas</taxon>
    </lineage>
</organism>
<reference evidence="1 2" key="1">
    <citation type="submission" date="2020-08" db="EMBL/GenBank/DDBJ databases">
        <title>Genomic Encyclopedia of Type Strains, Phase IV (KMG-IV): sequencing the most valuable type-strain genomes for metagenomic binning, comparative biology and taxonomic classification.</title>
        <authorList>
            <person name="Goeker M."/>
        </authorList>
    </citation>
    <scope>NUCLEOTIDE SEQUENCE [LARGE SCALE GENOMIC DNA]</scope>
    <source>
        <strain evidence="1 2">DSM 19512</strain>
    </source>
</reference>
<comment type="caution">
    <text evidence="1">The sequence shown here is derived from an EMBL/GenBank/DDBJ whole genome shotgun (WGS) entry which is preliminary data.</text>
</comment>
<sequence length="99" mass="10472">MKINGKPAVTGSFVLREGQETPTIDTAIGPVSLEFITDAGDMRVSMSGSTIQVFNFNEQLNASWTGSFTPAGSSKTLKSALATSVTGGIRVVTYSFYEV</sequence>
<dbReference type="AlphaFoldDB" id="A0A7W6A674"/>
<gene>
    <name evidence="1" type="ORF">GGR48_000282</name>
</gene>
<evidence type="ECO:0000313" key="1">
    <source>
        <dbReference type="EMBL" id="MBB3877879.1"/>
    </source>
</evidence>
<dbReference type="RefSeq" id="WP_183950091.1">
    <property type="nucleotide sequence ID" value="NZ_JACIDH010000001.1"/>
</dbReference>
<dbReference type="EMBL" id="JACIDH010000001">
    <property type="protein sequence ID" value="MBB3877879.1"/>
    <property type="molecule type" value="Genomic_DNA"/>
</dbReference>
<protein>
    <submittedName>
        <fullName evidence="1">Uncharacterized protein</fullName>
    </submittedName>
</protein>
<evidence type="ECO:0000313" key="2">
    <source>
        <dbReference type="Proteomes" id="UP000538670"/>
    </source>
</evidence>
<proteinExistence type="predicted"/>
<keyword evidence="2" id="KW-1185">Reference proteome</keyword>
<name>A0A7W6A674_9SPHN</name>